<comment type="caution">
    <text evidence="1">The sequence shown here is derived from an EMBL/GenBank/DDBJ whole genome shotgun (WGS) entry which is preliminary data.</text>
</comment>
<dbReference type="RefSeq" id="WP_118309865.1">
    <property type="nucleotide sequence ID" value="NZ_QRHW01000019.1"/>
</dbReference>
<sequence length="65" mass="7036">MSTVALKNTMVMNNTEKKAGLVERFKKYFLDNAAFFAAASAGMSGNGYAAAQIMRDARRVASANR</sequence>
<accession>A0A414S0F2</accession>
<reference evidence="1 2" key="1">
    <citation type="submission" date="2018-08" db="EMBL/GenBank/DDBJ databases">
        <title>A genome reference for cultivated species of the human gut microbiota.</title>
        <authorList>
            <person name="Zou Y."/>
            <person name="Xue W."/>
            <person name="Luo G."/>
        </authorList>
    </citation>
    <scope>NUCLEOTIDE SEQUENCE [LARGE SCALE GENOMIC DNA]</scope>
    <source>
        <strain evidence="1 2">AM23-13</strain>
    </source>
</reference>
<evidence type="ECO:0000313" key="1">
    <source>
        <dbReference type="EMBL" id="RHG06640.1"/>
    </source>
</evidence>
<dbReference type="EMBL" id="QRHW01000019">
    <property type="protein sequence ID" value="RHG06640.1"/>
    <property type="molecule type" value="Genomic_DNA"/>
</dbReference>
<gene>
    <name evidence="1" type="ORF">DW641_10770</name>
</gene>
<proteinExistence type="predicted"/>
<evidence type="ECO:0000313" key="2">
    <source>
        <dbReference type="Proteomes" id="UP000284112"/>
    </source>
</evidence>
<name>A0A414S0F2_9FIRM</name>
<dbReference type="AlphaFoldDB" id="A0A414S0F2"/>
<protein>
    <submittedName>
        <fullName evidence="1">Uncharacterized protein</fullName>
    </submittedName>
</protein>
<dbReference type="Proteomes" id="UP000284112">
    <property type="component" value="Unassembled WGS sequence"/>
</dbReference>
<organism evidence="1 2">
    <name type="scientific">Dorea longicatena</name>
    <dbReference type="NCBI Taxonomy" id="88431"/>
    <lineage>
        <taxon>Bacteria</taxon>
        <taxon>Bacillati</taxon>
        <taxon>Bacillota</taxon>
        <taxon>Clostridia</taxon>
        <taxon>Lachnospirales</taxon>
        <taxon>Lachnospiraceae</taxon>
        <taxon>Dorea</taxon>
    </lineage>
</organism>